<keyword evidence="1" id="KW-1133">Transmembrane helix</keyword>
<gene>
    <name evidence="2" type="ORF">B0T19DRAFT_407068</name>
</gene>
<feature type="transmembrane region" description="Helical" evidence="1">
    <location>
        <begin position="74"/>
        <end position="92"/>
    </location>
</feature>
<evidence type="ECO:0000313" key="2">
    <source>
        <dbReference type="EMBL" id="KAK3335654.1"/>
    </source>
</evidence>
<keyword evidence="1" id="KW-0472">Membrane</keyword>
<dbReference type="Proteomes" id="UP001286456">
    <property type="component" value="Unassembled WGS sequence"/>
</dbReference>
<evidence type="ECO:0000313" key="3">
    <source>
        <dbReference type="Proteomes" id="UP001286456"/>
    </source>
</evidence>
<evidence type="ECO:0000256" key="1">
    <source>
        <dbReference type="SAM" id="Phobius"/>
    </source>
</evidence>
<keyword evidence="3" id="KW-1185">Reference proteome</keyword>
<name>A0AAE0J2G5_9PEZI</name>
<dbReference type="InterPro" id="IPR024316">
    <property type="entry name" value="APQ12"/>
</dbReference>
<reference evidence="2" key="1">
    <citation type="journal article" date="2023" name="Mol. Phylogenet. Evol.">
        <title>Genome-scale phylogeny and comparative genomics of the fungal order Sordariales.</title>
        <authorList>
            <person name="Hensen N."/>
            <person name="Bonometti L."/>
            <person name="Westerberg I."/>
            <person name="Brannstrom I.O."/>
            <person name="Guillou S."/>
            <person name="Cros-Aarteil S."/>
            <person name="Calhoun S."/>
            <person name="Haridas S."/>
            <person name="Kuo A."/>
            <person name="Mondo S."/>
            <person name="Pangilinan J."/>
            <person name="Riley R."/>
            <person name="LaButti K."/>
            <person name="Andreopoulos B."/>
            <person name="Lipzen A."/>
            <person name="Chen C."/>
            <person name="Yan M."/>
            <person name="Daum C."/>
            <person name="Ng V."/>
            <person name="Clum A."/>
            <person name="Steindorff A."/>
            <person name="Ohm R.A."/>
            <person name="Martin F."/>
            <person name="Silar P."/>
            <person name="Natvig D.O."/>
            <person name="Lalanne C."/>
            <person name="Gautier V."/>
            <person name="Ament-Velasquez S.L."/>
            <person name="Kruys A."/>
            <person name="Hutchinson M.I."/>
            <person name="Powell A.J."/>
            <person name="Barry K."/>
            <person name="Miller A.N."/>
            <person name="Grigoriev I.V."/>
            <person name="Debuchy R."/>
            <person name="Gladieux P."/>
            <person name="Hiltunen Thoren M."/>
            <person name="Johannesson H."/>
        </authorList>
    </citation>
    <scope>NUCLEOTIDE SEQUENCE</scope>
    <source>
        <strain evidence="2">SMH4131-1</strain>
    </source>
</reference>
<proteinExistence type="predicted"/>
<accession>A0AAE0J2G5</accession>
<dbReference type="AlphaFoldDB" id="A0AAE0J2G5"/>
<dbReference type="Pfam" id="PF12716">
    <property type="entry name" value="Apq12"/>
    <property type="match status" value="1"/>
</dbReference>
<feature type="transmembrane region" description="Helical" evidence="1">
    <location>
        <begin position="104"/>
        <end position="122"/>
    </location>
</feature>
<comment type="caution">
    <text evidence="2">The sequence shown here is derived from an EMBL/GenBank/DDBJ whole genome shotgun (WGS) entry which is preliminary data.</text>
</comment>
<reference evidence="2" key="2">
    <citation type="submission" date="2023-06" db="EMBL/GenBank/DDBJ databases">
        <authorList>
            <consortium name="Lawrence Berkeley National Laboratory"/>
            <person name="Haridas S."/>
            <person name="Hensen N."/>
            <person name="Bonometti L."/>
            <person name="Westerberg I."/>
            <person name="Brannstrom I.O."/>
            <person name="Guillou S."/>
            <person name="Cros-Aarteil S."/>
            <person name="Calhoun S."/>
            <person name="Kuo A."/>
            <person name="Mondo S."/>
            <person name="Pangilinan J."/>
            <person name="Riley R."/>
            <person name="Labutti K."/>
            <person name="Andreopoulos B."/>
            <person name="Lipzen A."/>
            <person name="Chen C."/>
            <person name="Yanf M."/>
            <person name="Daum C."/>
            <person name="Ng V."/>
            <person name="Clum A."/>
            <person name="Steindorff A."/>
            <person name="Ohm R."/>
            <person name="Martin F."/>
            <person name="Silar P."/>
            <person name="Natvig D."/>
            <person name="Lalanne C."/>
            <person name="Gautier V."/>
            <person name="Ament-Velasquez S.L."/>
            <person name="Kruys A."/>
            <person name="Hutchinson M.I."/>
            <person name="Powell A.J."/>
            <person name="Barry K."/>
            <person name="Miller A.N."/>
            <person name="Grigoriev I.V."/>
            <person name="Debuchy R."/>
            <person name="Gladieux P."/>
            <person name="Thoren M.H."/>
            <person name="Johannesson H."/>
        </authorList>
    </citation>
    <scope>NUCLEOTIDE SEQUENCE</scope>
    <source>
        <strain evidence="2">SMH4131-1</strain>
    </source>
</reference>
<keyword evidence="1" id="KW-0812">Transmembrane</keyword>
<sequence>MDLYMQWAGRQLQGLLPDSSVDFLQQQVLHPDAPLQILKGHVIAAGEAAIAVAWPVVAPAVDRLMTAIYASPDVVFVATFLLLLVAVVQILNFTRRVLMFLTRLVFYMALWSGLAAVAAIVWRRGLEASVADAVAIGSAVAGYAAGVRDIFLREYAKYDAQEKARAGAAAGGGRRW</sequence>
<protein>
    <submittedName>
        <fullName evidence="2">Uncharacterized protein</fullName>
    </submittedName>
</protein>
<dbReference type="EMBL" id="JAUEPO010000001">
    <property type="protein sequence ID" value="KAK3335654.1"/>
    <property type="molecule type" value="Genomic_DNA"/>
</dbReference>
<organism evidence="2 3">
    <name type="scientific">Cercophora scortea</name>
    <dbReference type="NCBI Taxonomy" id="314031"/>
    <lineage>
        <taxon>Eukaryota</taxon>
        <taxon>Fungi</taxon>
        <taxon>Dikarya</taxon>
        <taxon>Ascomycota</taxon>
        <taxon>Pezizomycotina</taxon>
        <taxon>Sordariomycetes</taxon>
        <taxon>Sordariomycetidae</taxon>
        <taxon>Sordariales</taxon>
        <taxon>Lasiosphaeriaceae</taxon>
        <taxon>Cercophora</taxon>
    </lineage>
</organism>
<feature type="transmembrane region" description="Helical" evidence="1">
    <location>
        <begin position="128"/>
        <end position="147"/>
    </location>
</feature>